<name>A0A448X497_9PLAT</name>
<evidence type="ECO:0000313" key="2">
    <source>
        <dbReference type="EMBL" id="VEL27667.1"/>
    </source>
</evidence>
<keyword evidence="1" id="KW-0732">Signal</keyword>
<gene>
    <name evidence="2" type="ORF">PXEA_LOCUS21107</name>
</gene>
<proteinExistence type="predicted"/>
<dbReference type="EMBL" id="CAAALY010088890">
    <property type="protein sequence ID" value="VEL27667.1"/>
    <property type="molecule type" value="Genomic_DNA"/>
</dbReference>
<reference evidence="2" key="1">
    <citation type="submission" date="2018-11" db="EMBL/GenBank/DDBJ databases">
        <authorList>
            <consortium name="Pathogen Informatics"/>
        </authorList>
    </citation>
    <scope>NUCLEOTIDE SEQUENCE</scope>
</reference>
<sequence>MWLFGLLALLFAPLKNLSFYSIPQAFKSHIGSRGTWTVVGTTREGPNERTWRGQRDMCTDEPVLISPYLTPALKRRFCPNEGVCCFVKMRTITKACVSSADLRKDWVERVEGEGRPLAHEVNPVFVQLDFLI</sequence>
<evidence type="ECO:0000313" key="3">
    <source>
        <dbReference type="Proteomes" id="UP000784294"/>
    </source>
</evidence>
<organism evidence="2 3">
    <name type="scientific">Protopolystoma xenopodis</name>
    <dbReference type="NCBI Taxonomy" id="117903"/>
    <lineage>
        <taxon>Eukaryota</taxon>
        <taxon>Metazoa</taxon>
        <taxon>Spiralia</taxon>
        <taxon>Lophotrochozoa</taxon>
        <taxon>Platyhelminthes</taxon>
        <taxon>Monogenea</taxon>
        <taxon>Polyopisthocotylea</taxon>
        <taxon>Polystomatidea</taxon>
        <taxon>Polystomatidae</taxon>
        <taxon>Protopolystoma</taxon>
    </lineage>
</organism>
<protein>
    <submittedName>
        <fullName evidence="2">Uncharacterized protein</fullName>
    </submittedName>
</protein>
<evidence type="ECO:0000256" key="1">
    <source>
        <dbReference type="SAM" id="SignalP"/>
    </source>
</evidence>
<accession>A0A448X497</accession>
<dbReference type="Proteomes" id="UP000784294">
    <property type="component" value="Unassembled WGS sequence"/>
</dbReference>
<feature type="chain" id="PRO_5019555960" evidence="1">
    <location>
        <begin position="19"/>
        <end position="132"/>
    </location>
</feature>
<feature type="signal peptide" evidence="1">
    <location>
        <begin position="1"/>
        <end position="18"/>
    </location>
</feature>
<keyword evidence="3" id="KW-1185">Reference proteome</keyword>
<dbReference type="AlphaFoldDB" id="A0A448X497"/>
<comment type="caution">
    <text evidence="2">The sequence shown here is derived from an EMBL/GenBank/DDBJ whole genome shotgun (WGS) entry which is preliminary data.</text>
</comment>